<dbReference type="SUPFAM" id="SSF53850">
    <property type="entry name" value="Periplasmic binding protein-like II"/>
    <property type="match status" value="1"/>
</dbReference>
<proteinExistence type="predicted"/>
<dbReference type="RefSeq" id="WP_386740142.1">
    <property type="nucleotide sequence ID" value="NZ_JBHSMG010000002.1"/>
</dbReference>
<keyword evidence="1" id="KW-0732">Signal</keyword>
<organism evidence="2 3">
    <name type="scientific">Lysinimonas soli</name>
    <dbReference type="NCBI Taxonomy" id="1074233"/>
    <lineage>
        <taxon>Bacteria</taxon>
        <taxon>Bacillati</taxon>
        <taxon>Actinomycetota</taxon>
        <taxon>Actinomycetes</taxon>
        <taxon>Micrococcales</taxon>
        <taxon>Microbacteriaceae</taxon>
        <taxon>Lysinimonas</taxon>
    </lineage>
</organism>
<dbReference type="PROSITE" id="PS51257">
    <property type="entry name" value="PROKAR_LIPOPROTEIN"/>
    <property type="match status" value="1"/>
</dbReference>
<feature type="chain" id="PRO_5045614116" evidence="1">
    <location>
        <begin position="26"/>
        <end position="409"/>
    </location>
</feature>
<evidence type="ECO:0000256" key="1">
    <source>
        <dbReference type="SAM" id="SignalP"/>
    </source>
</evidence>
<dbReference type="Pfam" id="PF13416">
    <property type="entry name" value="SBP_bac_8"/>
    <property type="match status" value="1"/>
</dbReference>
<dbReference type="PANTHER" id="PTHR43649:SF12">
    <property type="entry name" value="DIACETYLCHITOBIOSE BINDING PROTEIN DASA"/>
    <property type="match status" value="1"/>
</dbReference>
<gene>
    <name evidence="2" type="ORF">ACFPJ4_09380</name>
</gene>
<evidence type="ECO:0000313" key="2">
    <source>
        <dbReference type="EMBL" id="MFC5502448.1"/>
    </source>
</evidence>
<protein>
    <submittedName>
        <fullName evidence="2">Extracellular solute-binding protein</fullName>
    </submittedName>
</protein>
<name>A0ABW0NT27_9MICO</name>
<dbReference type="Gene3D" id="3.40.190.10">
    <property type="entry name" value="Periplasmic binding protein-like II"/>
    <property type="match status" value="2"/>
</dbReference>
<sequence length="409" mass="41919">MNSTARRARVVGALVVSAALVGSLAACTTSPTSSGTKGGTYTLWDPYPDRDASSTWAKAVDACATEVGVTIKRTASNTGDTVKDLTTAAGNLPDVALVDNPKVSTLADAGLLTTTKQNGFDVSSISKNILSAGEIDGKYYGVPTGANTLGLYYNPTVLSAAGVDIASVTDWASLTAALQKVVASGKKGITFSAVGTEEGSFQFLPWFWGAKADLTKLDSSSADAALSLWTDWLKKGLAPNSVIQNTQGTSWDEFKTGAYGFAENGSWFKGDADKAGYKSIQIPAENGGAAPAPTGGEFMTIPVQKDTSRYATSAKIVGCLSKGDTAATALGYVAPTKAGADAQLAADPTLKFWITAVGDAKPRTADNLGIKYGVISEQMYTAIQAALSGTATPSAALSTAQTAAAAKLK</sequence>
<accession>A0ABW0NT27</accession>
<comment type="caution">
    <text evidence="2">The sequence shown here is derived from an EMBL/GenBank/DDBJ whole genome shotgun (WGS) entry which is preliminary data.</text>
</comment>
<dbReference type="Proteomes" id="UP001596039">
    <property type="component" value="Unassembled WGS sequence"/>
</dbReference>
<dbReference type="EMBL" id="JBHSMG010000002">
    <property type="protein sequence ID" value="MFC5502448.1"/>
    <property type="molecule type" value="Genomic_DNA"/>
</dbReference>
<evidence type="ECO:0000313" key="3">
    <source>
        <dbReference type="Proteomes" id="UP001596039"/>
    </source>
</evidence>
<feature type="signal peptide" evidence="1">
    <location>
        <begin position="1"/>
        <end position="25"/>
    </location>
</feature>
<dbReference type="InterPro" id="IPR006059">
    <property type="entry name" value="SBP"/>
</dbReference>
<dbReference type="InterPro" id="IPR050490">
    <property type="entry name" value="Bact_solute-bd_prot1"/>
</dbReference>
<keyword evidence="3" id="KW-1185">Reference proteome</keyword>
<dbReference type="PANTHER" id="PTHR43649">
    <property type="entry name" value="ARABINOSE-BINDING PROTEIN-RELATED"/>
    <property type="match status" value="1"/>
</dbReference>
<reference evidence="3" key="1">
    <citation type="journal article" date="2019" name="Int. J. Syst. Evol. Microbiol.">
        <title>The Global Catalogue of Microorganisms (GCM) 10K type strain sequencing project: providing services to taxonomists for standard genome sequencing and annotation.</title>
        <authorList>
            <consortium name="The Broad Institute Genomics Platform"/>
            <consortium name="The Broad Institute Genome Sequencing Center for Infectious Disease"/>
            <person name="Wu L."/>
            <person name="Ma J."/>
        </authorList>
    </citation>
    <scope>NUCLEOTIDE SEQUENCE [LARGE SCALE GENOMIC DNA]</scope>
    <source>
        <strain evidence="3">CGMCC 4.6997</strain>
    </source>
</reference>